<feature type="compositionally biased region" description="Basic residues" evidence="1">
    <location>
        <begin position="216"/>
        <end position="231"/>
    </location>
</feature>
<feature type="region of interest" description="Disordered" evidence="1">
    <location>
        <begin position="175"/>
        <end position="302"/>
    </location>
</feature>
<proteinExistence type="predicted"/>
<dbReference type="EMBL" id="JAIWQS010000009">
    <property type="protein sequence ID" value="KAJ8753896.1"/>
    <property type="molecule type" value="Genomic_DNA"/>
</dbReference>
<feature type="compositionally biased region" description="Basic and acidic residues" evidence="1">
    <location>
        <begin position="189"/>
        <end position="202"/>
    </location>
</feature>
<gene>
    <name evidence="2" type="ORF">K2173_000150</name>
</gene>
<dbReference type="Proteomes" id="UP001159364">
    <property type="component" value="Linkage Group LG09"/>
</dbReference>
<dbReference type="PANTHER" id="PTHR37724:SF1">
    <property type="entry name" value="OS02G0564300 PROTEIN"/>
    <property type="match status" value="1"/>
</dbReference>
<protein>
    <submittedName>
        <fullName evidence="2">Uncharacterized protein</fullName>
    </submittedName>
</protein>
<feature type="compositionally biased region" description="Polar residues" evidence="1">
    <location>
        <begin position="250"/>
        <end position="262"/>
    </location>
</feature>
<evidence type="ECO:0000313" key="3">
    <source>
        <dbReference type="Proteomes" id="UP001159364"/>
    </source>
</evidence>
<comment type="caution">
    <text evidence="2">The sequence shown here is derived from an EMBL/GenBank/DDBJ whole genome shotgun (WGS) entry which is preliminary data.</text>
</comment>
<name>A0AAV8SNQ2_9ROSI</name>
<dbReference type="AlphaFoldDB" id="A0AAV8SNQ2"/>
<evidence type="ECO:0000256" key="1">
    <source>
        <dbReference type="SAM" id="MobiDB-lite"/>
    </source>
</evidence>
<dbReference type="PANTHER" id="PTHR37724">
    <property type="entry name" value="OS02G0564300 PROTEIN"/>
    <property type="match status" value="1"/>
</dbReference>
<evidence type="ECO:0000313" key="2">
    <source>
        <dbReference type="EMBL" id="KAJ8753896.1"/>
    </source>
</evidence>
<keyword evidence="3" id="KW-1185">Reference proteome</keyword>
<sequence>MALPLPNNLTFSKSLLSSTSLSFSKLSFHEPPPTTRRTTVIRMGGGPRTYPGGVSKWQWKRMQAKKAKQLLKARLCRERQIYEMRKRAELKAAISELERPWEVVKKAPNLFSVSADEQVKVLADRFQRPGGFDMWSERDGPQLFETPDGIPSARFFPKGVVHSIKPYEKISGLGDCDEEELNSGLENENQERIKDGFERKVQSGELTEGNGVNRRRDGKFRKKMNRSRHRYGSSELDSGQVGFNRKQREVNSQSSGSKSNGRINERERRMNSRNANSEIYDMRLQRDGTYGFQSKSEHRKGI</sequence>
<accession>A0AAV8SNQ2</accession>
<reference evidence="2 3" key="1">
    <citation type="submission" date="2021-09" db="EMBL/GenBank/DDBJ databases">
        <title>Genomic insights and catalytic innovation underlie evolution of tropane alkaloids biosynthesis.</title>
        <authorList>
            <person name="Wang Y.-J."/>
            <person name="Tian T."/>
            <person name="Huang J.-P."/>
            <person name="Huang S.-X."/>
        </authorList>
    </citation>
    <scope>NUCLEOTIDE SEQUENCE [LARGE SCALE GENOMIC DNA]</scope>
    <source>
        <strain evidence="2">KIB-2018</strain>
        <tissue evidence="2">Leaf</tissue>
    </source>
</reference>
<organism evidence="2 3">
    <name type="scientific">Erythroxylum novogranatense</name>
    <dbReference type="NCBI Taxonomy" id="1862640"/>
    <lineage>
        <taxon>Eukaryota</taxon>
        <taxon>Viridiplantae</taxon>
        <taxon>Streptophyta</taxon>
        <taxon>Embryophyta</taxon>
        <taxon>Tracheophyta</taxon>
        <taxon>Spermatophyta</taxon>
        <taxon>Magnoliopsida</taxon>
        <taxon>eudicotyledons</taxon>
        <taxon>Gunneridae</taxon>
        <taxon>Pentapetalae</taxon>
        <taxon>rosids</taxon>
        <taxon>fabids</taxon>
        <taxon>Malpighiales</taxon>
        <taxon>Erythroxylaceae</taxon>
        <taxon>Erythroxylum</taxon>
    </lineage>
</organism>